<dbReference type="GO" id="GO:0006529">
    <property type="term" value="P:asparagine biosynthetic process"/>
    <property type="evidence" value="ECO:0007669"/>
    <property type="project" value="InterPro"/>
</dbReference>
<gene>
    <name evidence="3" type="ORF">EAS61_18905</name>
    <name evidence="2" type="ORF">EAS62_37980</name>
</gene>
<evidence type="ECO:0000259" key="1">
    <source>
        <dbReference type="Pfam" id="PF00733"/>
    </source>
</evidence>
<dbReference type="Gene3D" id="3.40.50.620">
    <property type="entry name" value="HUPs"/>
    <property type="match status" value="1"/>
</dbReference>
<dbReference type="AlphaFoldDB" id="A0A4Q0QM97"/>
<evidence type="ECO:0000313" key="5">
    <source>
        <dbReference type="Proteomes" id="UP000290174"/>
    </source>
</evidence>
<dbReference type="Proteomes" id="UP000290174">
    <property type="component" value="Unassembled WGS sequence"/>
</dbReference>
<proteinExistence type="predicted"/>
<reference evidence="3 5" key="1">
    <citation type="submission" date="2018-11" db="EMBL/GenBank/DDBJ databases">
        <title>Bradyrhizobium sp. nov., isolated from effective nodules of peanut in China.</title>
        <authorList>
            <person name="Li Y."/>
        </authorList>
    </citation>
    <scope>NUCLEOTIDE SEQUENCE [LARGE SCALE GENOMIC DNA]</scope>
    <source>
        <strain evidence="3 5">CCBAU 51770</strain>
        <strain evidence="2 4">CCBAU 51781</strain>
    </source>
</reference>
<evidence type="ECO:0000313" key="2">
    <source>
        <dbReference type="EMBL" id="RXG86009.1"/>
    </source>
</evidence>
<keyword evidence="4" id="KW-1185">Reference proteome</keyword>
<protein>
    <recommendedName>
        <fullName evidence="1">Asparagine synthetase domain-containing protein</fullName>
    </recommendedName>
</protein>
<dbReference type="EMBL" id="RDRA01000039">
    <property type="protein sequence ID" value="RXG86009.1"/>
    <property type="molecule type" value="Genomic_DNA"/>
</dbReference>
<feature type="domain" description="Asparagine synthetase" evidence="1">
    <location>
        <begin position="185"/>
        <end position="524"/>
    </location>
</feature>
<evidence type="ECO:0000313" key="4">
    <source>
        <dbReference type="Proteomes" id="UP000289946"/>
    </source>
</evidence>
<dbReference type="InterPro" id="IPR001962">
    <property type="entry name" value="Asn_synthase"/>
</dbReference>
<dbReference type="InterPro" id="IPR014729">
    <property type="entry name" value="Rossmann-like_a/b/a_fold"/>
</dbReference>
<accession>A0A4Q0QM97</accession>
<organism evidence="3 5">
    <name type="scientific">Bradyrhizobium zhanjiangense</name>
    <dbReference type="NCBI Taxonomy" id="1325107"/>
    <lineage>
        <taxon>Bacteria</taxon>
        <taxon>Pseudomonadati</taxon>
        <taxon>Pseudomonadota</taxon>
        <taxon>Alphaproteobacteria</taxon>
        <taxon>Hyphomicrobiales</taxon>
        <taxon>Nitrobacteraceae</taxon>
        <taxon>Bradyrhizobium</taxon>
    </lineage>
</organism>
<evidence type="ECO:0000313" key="3">
    <source>
        <dbReference type="EMBL" id="RXG95234.1"/>
    </source>
</evidence>
<dbReference type="Pfam" id="PF00733">
    <property type="entry name" value="Asn_synthase"/>
    <property type="match status" value="1"/>
</dbReference>
<dbReference type="SUPFAM" id="SSF52402">
    <property type="entry name" value="Adenine nucleotide alpha hydrolases-like"/>
    <property type="match status" value="1"/>
</dbReference>
<dbReference type="GO" id="GO:0004066">
    <property type="term" value="F:asparagine synthase (glutamine-hydrolyzing) activity"/>
    <property type="evidence" value="ECO:0007669"/>
    <property type="project" value="InterPro"/>
</dbReference>
<dbReference type="Proteomes" id="UP000289946">
    <property type="component" value="Unassembled WGS sequence"/>
</dbReference>
<dbReference type="EMBL" id="RKMK01000016">
    <property type="protein sequence ID" value="RXG95234.1"/>
    <property type="molecule type" value="Genomic_DNA"/>
</dbReference>
<sequence length="551" mass="60560">MRLNVDRLLDSAKELATIIVNGRVEITVLNDIVDAETGMPTELEPTHFKSTSLPEIVALLQERYAGDAAFIVRAPSGTAIVRPPFSEISIFYQVRNDEIECWAGLKLPDAALAQRHAFNVGYLTGLICNASWLTPETGLSGIFELLSGAALIVSRGTFRQVDFLAGAVARLNTSAVSFKDDVASFRQLISASVAHKTRSYGGAFSIECSGGLDSSVVALAAADLHRGRPLSLLNSYSETDVNGDERFFFAALAEQVGGVPTYVETNARSSMTHLSSELLAPTPRPCKLAATIATTAQLHEAAQAAGSRLVLTGDGGDQLFLRMRRLTMARELLAESRSPQEALRDLAGLAIQARASVWRVLREVITGRSGRDLRRHMLGEHRPQSPLASVRPDFGAELVPGARSLRHLPTTRLFQFFGMRHAELNRIALRDIAVEERKAFVFWPLIKAGLVTARRHHHSNGIDRALEREAFREHLPDVIYHRVGKGAGRDMLMRYEYGALVSRVERSALYRQGLISRDLLRSAIDNLSYDSAFALVRLCGVADWMDLHELG</sequence>
<comment type="caution">
    <text evidence="3">The sequence shown here is derived from an EMBL/GenBank/DDBJ whole genome shotgun (WGS) entry which is preliminary data.</text>
</comment>
<name>A0A4Q0QM97_9BRAD</name>